<keyword evidence="1" id="KW-0732">Signal</keyword>
<evidence type="ECO:0000256" key="1">
    <source>
        <dbReference type="SAM" id="SignalP"/>
    </source>
</evidence>
<feature type="signal peptide" evidence="1">
    <location>
        <begin position="1"/>
        <end position="33"/>
    </location>
</feature>
<dbReference type="AlphaFoldDB" id="A0A658IL73"/>
<protein>
    <submittedName>
        <fullName evidence="2">Autotransporter domain-containing protein</fullName>
    </submittedName>
</protein>
<sequence length="166" mass="17159">MDKIIFCHRSAGYGSSLLLAVFSLSFISSSVNAAISTDCPGGATRYCTSKVINADTEGYIDKSPVIFMGDTSLTVSASQAFNNNKGTYEFRENTHVKVNAESGLNGGTYTLRGGSTPGKVEIDINASSGINNAKLTALAGSNGVVNANTEKAINGGSQIFNAGTTL</sequence>
<gene>
    <name evidence="2" type="ORF">DLN06_27650</name>
</gene>
<name>A0A658IL73_SALNE</name>
<organism evidence="2">
    <name type="scientific">Salmonella enterica subsp. enterica serovar Newport str. CFSAN000835</name>
    <dbReference type="NCBI Taxonomy" id="1299174"/>
    <lineage>
        <taxon>Bacteria</taxon>
        <taxon>Pseudomonadati</taxon>
        <taxon>Pseudomonadota</taxon>
        <taxon>Gammaproteobacteria</taxon>
        <taxon>Enterobacterales</taxon>
        <taxon>Enterobacteriaceae</taxon>
        <taxon>Salmonella</taxon>
    </lineage>
</organism>
<dbReference type="EMBL" id="QWJV01000422">
    <property type="protein sequence ID" value="RIQ12634.1"/>
    <property type="molecule type" value="Genomic_DNA"/>
</dbReference>
<accession>A0A658IL73</accession>
<feature type="non-terminal residue" evidence="2">
    <location>
        <position position="166"/>
    </location>
</feature>
<comment type="caution">
    <text evidence="2">The sequence shown here is derived from an EMBL/GenBank/DDBJ whole genome shotgun (WGS) entry which is preliminary data.</text>
</comment>
<dbReference type="Proteomes" id="UP000839534">
    <property type="component" value="Unassembled WGS sequence"/>
</dbReference>
<feature type="chain" id="PRO_5024806423" evidence="1">
    <location>
        <begin position="34"/>
        <end position="166"/>
    </location>
</feature>
<proteinExistence type="predicted"/>
<reference evidence="2" key="1">
    <citation type="submission" date="2018-08" db="EMBL/GenBank/DDBJ databases">
        <title>Whole genome sequencing of Salmonella enterica serotype newport.</title>
        <authorList>
            <person name="Bell R."/>
        </authorList>
    </citation>
    <scope>NUCLEOTIDE SEQUENCE [LARGE SCALE GENOMIC DNA]</scope>
    <source>
        <strain evidence="2">CFSAN000835</strain>
    </source>
</reference>
<evidence type="ECO:0000313" key="2">
    <source>
        <dbReference type="EMBL" id="RIQ12634.1"/>
    </source>
</evidence>